<gene>
    <name evidence="2" type="ORF">Gasu_27000</name>
</gene>
<dbReference type="OrthoDB" id="10326439at2759"/>
<evidence type="ECO:0000256" key="1">
    <source>
        <dbReference type="SAM" id="MobiDB-lite"/>
    </source>
</evidence>
<dbReference type="Proteomes" id="UP000030680">
    <property type="component" value="Unassembled WGS sequence"/>
</dbReference>
<accession>M2Y279</accession>
<organism evidence="2 3">
    <name type="scientific">Galdieria sulphuraria</name>
    <name type="common">Red alga</name>
    <dbReference type="NCBI Taxonomy" id="130081"/>
    <lineage>
        <taxon>Eukaryota</taxon>
        <taxon>Rhodophyta</taxon>
        <taxon>Bangiophyceae</taxon>
        <taxon>Galdieriales</taxon>
        <taxon>Galdieriaceae</taxon>
        <taxon>Galdieria</taxon>
    </lineage>
</organism>
<dbReference type="AlphaFoldDB" id="M2Y279"/>
<proteinExistence type="predicted"/>
<name>M2Y279_GALSU</name>
<reference evidence="3" key="1">
    <citation type="journal article" date="2013" name="Science">
        <title>Gene transfer from bacteria and archaea facilitated evolution of an extremophilic eukaryote.</title>
        <authorList>
            <person name="Schonknecht G."/>
            <person name="Chen W.H."/>
            <person name="Ternes C.M."/>
            <person name="Barbier G.G."/>
            <person name="Shrestha R.P."/>
            <person name="Stanke M."/>
            <person name="Brautigam A."/>
            <person name="Baker B.J."/>
            <person name="Banfield J.F."/>
            <person name="Garavito R.M."/>
            <person name="Carr K."/>
            <person name="Wilkerson C."/>
            <person name="Rensing S.A."/>
            <person name="Gagneul D."/>
            <person name="Dickenson N.E."/>
            <person name="Oesterhelt C."/>
            <person name="Lercher M.J."/>
            <person name="Weber A.P."/>
        </authorList>
    </citation>
    <scope>NUCLEOTIDE SEQUENCE [LARGE SCALE GENOMIC DNA]</scope>
    <source>
        <strain evidence="3">074W</strain>
    </source>
</reference>
<protein>
    <submittedName>
        <fullName evidence="2">Uncharacterized protein</fullName>
    </submittedName>
</protein>
<feature type="compositionally biased region" description="Basic residues" evidence="1">
    <location>
        <begin position="49"/>
        <end position="58"/>
    </location>
</feature>
<dbReference type="RefSeq" id="XP_005706434.1">
    <property type="nucleotide sequence ID" value="XM_005706377.1"/>
</dbReference>
<feature type="region of interest" description="Disordered" evidence="1">
    <location>
        <begin position="47"/>
        <end position="67"/>
    </location>
</feature>
<evidence type="ECO:0000313" key="3">
    <source>
        <dbReference type="Proteomes" id="UP000030680"/>
    </source>
</evidence>
<dbReference type="EMBL" id="KB454504">
    <property type="protein sequence ID" value="EME29914.1"/>
    <property type="molecule type" value="Genomic_DNA"/>
</dbReference>
<dbReference type="GeneID" id="17088677"/>
<dbReference type="Gramene" id="EME29914">
    <property type="protein sequence ID" value="EME29914"/>
    <property type="gene ID" value="Gasu_27000"/>
</dbReference>
<dbReference type="KEGG" id="gsl:Gasu_27000"/>
<keyword evidence="3" id="KW-1185">Reference proteome</keyword>
<sequence>MAYISIANWLENKNTKGMRSVLSCKPCFYRTLFLNIRCISSKKNAAGSYKRKSTRRKRERDLTTSGENKKTKFSVQWANVHLSPEEIGKKYVITQAVDSENSEVPRQSQEWKNLISTLDLKQLEKWKQGGSFPEKLKFLNKVRRSSILSDEEIQTRHVTGKEFVTDKENELVRTVRERLKEQERKYVPSEELLIGSVVTKSQEKGNYNDFPCDYEFVVIVNQLEVVKNVKQLVESNLKRPLNEKNIVTDEFGFQYRVGIRTKVYSLEEIKKVYEAMHENENVAFSFG</sequence>
<evidence type="ECO:0000313" key="2">
    <source>
        <dbReference type="EMBL" id="EME29914.1"/>
    </source>
</evidence>